<comment type="similarity">
    <text evidence="2">Belongs to the NrfD family.</text>
</comment>
<reference evidence="9" key="1">
    <citation type="submission" date="2018-01" db="EMBL/GenBank/DDBJ databases">
        <title>Rubneribacter badeniensis gen. nov., sp. nov., and Colonibacter rubneri, gen. nov., sp. nov., WGS of new members of the Eggerthellaceae.</title>
        <authorList>
            <person name="Danylec N."/>
            <person name="Stoll D.A."/>
            <person name="Doetsch A."/>
            <person name="Kulling S.E."/>
            <person name="Huch M."/>
        </authorList>
    </citation>
    <scope>NUCLEOTIDE SEQUENCE [LARGE SCALE GENOMIC DNA]</scope>
    <source>
        <strain evidence="9">ResAG-96</strain>
    </source>
</reference>
<evidence type="ECO:0008006" key="10">
    <source>
        <dbReference type="Google" id="ProtNLM"/>
    </source>
</evidence>
<feature type="transmembrane region" description="Helical" evidence="7">
    <location>
        <begin position="42"/>
        <end position="63"/>
    </location>
</feature>
<feature type="transmembrane region" description="Helical" evidence="7">
    <location>
        <begin position="227"/>
        <end position="253"/>
    </location>
</feature>
<dbReference type="PANTHER" id="PTHR34856:SF2">
    <property type="entry name" value="PROTEIN NRFD"/>
    <property type="match status" value="1"/>
</dbReference>
<feature type="transmembrane region" description="Helical" evidence="7">
    <location>
        <begin position="265"/>
        <end position="293"/>
    </location>
</feature>
<evidence type="ECO:0000256" key="5">
    <source>
        <dbReference type="ARBA" id="ARBA00022989"/>
    </source>
</evidence>
<name>A0A2K2UB48_9ACTN</name>
<keyword evidence="3" id="KW-1003">Cell membrane</keyword>
<evidence type="ECO:0000313" key="8">
    <source>
        <dbReference type="EMBL" id="PNV67547.1"/>
    </source>
</evidence>
<comment type="subcellular location">
    <subcellularLocation>
        <location evidence="1">Cell membrane</location>
        <topology evidence="1">Multi-pass membrane protein</topology>
    </subcellularLocation>
</comment>
<dbReference type="Proteomes" id="UP000236197">
    <property type="component" value="Unassembled WGS sequence"/>
</dbReference>
<evidence type="ECO:0000256" key="6">
    <source>
        <dbReference type="ARBA" id="ARBA00023136"/>
    </source>
</evidence>
<dbReference type="AlphaFoldDB" id="A0A2K2UB48"/>
<proteinExistence type="inferred from homology"/>
<evidence type="ECO:0000256" key="1">
    <source>
        <dbReference type="ARBA" id="ARBA00004651"/>
    </source>
</evidence>
<evidence type="ECO:0000256" key="2">
    <source>
        <dbReference type="ARBA" id="ARBA00008929"/>
    </source>
</evidence>
<dbReference type="GO" id="GO:0005886">
    <property type="term" value="C:plasma membrane"/>
    <property type="evidence" value="ECO:0007669"/>
    <property type="project" value="UniProtKB-SubCell"/>
</dbReference>
<dbReference type="OrthoDB" id="3177832at2"/>
<dbReference type="EMBL" id="PPEK01000007">
    <property type="protein sequence ID" value="PNV67547.1"/>
    <property type="molecule type" value="Genomic_DNA"/>
</dbReference>
<keyword evidence="5 7" id="KW-1133">Transmembrane helix</keyword>
<keyword evidence="6 7" id="KW-0472">Membrane</keyword>
<feature type="transmembrane region" description="Helical" evidence="7">
    <location>
        <begin position="114"/>
        <end position="136"/>
    </location>
</feature>
<evidence type="ECO:0000256" key="3">
    <source>
        <dbReference type="ARBA" id="ARBA00022475"/>
    </source>
</evidence>
<sequence>MIAMVWNELIVCYLFLAGLGAGSFLLASVTGWLSGSTKKIRLIGSVVGLATVAVGTLLLMVDARAGLGSPARFFGLVSNLGSPMAWGVLCLSVFLVIAAASLIFQLAKKKVPKFIDVLGMLCSLGVATYTGVLLGAAKAYPLWNMAILPALFVVSAALAGFSLVSAIAYFSARDELPSLTFMPKAEVVLPVLVGVLFAALLVATAAVPGDSAHAAASLSVQRMLVGSFASVFWIGVVVCGIVVPLVAGVCRLISKRRDVTNVGMIGYVASCIGEFAMRYVIVMAAVSITLGAAF</sequence>
<feature type="transmembrane region" description="Helical" evidence="7">
    <location>
        <begin position="83"/>
        <end position="107"/>
    </location>
</feature>
<protein>
    <recommendedName>
        <fullName evidence="10">Polysulfide reductase</fullName>
    </recommendedName>
</protein>
<feature type="transmembrane region" description="Helical" evidence="7">
    <location>
        <begin position="6"/>
        <end position="30"/>
    </location>
</feature>
<organism evidence="8 9">
    <name type="scientific">Enteroscipio rubneri</name>
    <dbReference type="NCBI Taxonomy" id="2070686"/>
    <lineage>
        <taxon>Bacteria</taxon>
        <taxon>Bacillati</taxon>
        <taxon>Actinomycetota</taxon>
        <taxon>Coriobacteriia</taxon>
        <taxon>Eggerthellales</taxon>
        <taxon>Eggerthellaceae</taxon>
        <taxon>Enteroscipio</taxon>
    </lineage>
</organism>
<evidence type="ECO:0000313" key="9">
    <source>
        <dbReference type="Proteomes" id="UP000236197"/>
    </source>
</evidence>
<keyword evidence="4 7" id="KW-0812">Transmembrane</keyword>
<evidence type="ECO:0000256" key="7">
    <source>
        <dbReference type="SAM" id="Phobius"/>
    </source>
</evidence>
<comment type="caution">
    <text evidence="8">The sequence shown here is derived from an EMBL/GenBank/DDBJ whole genome shotgun (WGS) entry which is preliminary data.</text>
</comment>
<feature type="transmembrane region" description="Helical" evidence="7">
    <location>
        <begin position="142"/>
        <end position="167"/>
    </location>
</feature>
<dbReference type="InterPro" id="IPR005614">
    <property type="entry name" value="NrfD-like"/>
</dbReference>
<dbReference type="Pfam" id="PF03916">
    <property type="entry name" value="NrfD"/>
    <property type="match status" value="1"/>
</dbReference>
<dbReference type="PANTHER" id="PTHR34856">
    <property type="entry name" value="PROTEIN NRFD"/>
    <property type="match status" value="1"/>
</dbReference>
<feature type="transmembrane region" description="Helical" evidence="7">
    <location>
        <begin position="187"/>
        <end position="207"/>
    </location>
</feature>
<dbReference type="InterPro" id="IPR052049">
    <property type="entry name" value="Electron_transfer_protein"/>
</dbReference>
<evidence type="ECO:0000256" key="4">
    <source>
        <dbReference type="ARBA" id="ARBA00022692"/>
    </source>
</evidence>
<gene>
    <name evidence="8" type="ORF">C2L71_06955</name>
</gene>
<accession>A0A2K2UB48</accession>
<keyword evidence="9" id="KW-1185">Reference proteome</keyword>
<dbReference type="Gene3D" id="1.20.1630.10">
    <property type="entry name" value="Formate dehydrogenase/DMSO reductase domain"/>
    <property type="match status" value="1"/>
</dbReference>